<dbReference type="Pfam" id="PF13362">
    <property type="entry name" value="Toprim_3"/>
    <property type="match status" value="1"/>
</dbReference>
<feature type="compositionally biased region" description="Basic and acidic residues" evidence="1">
    <location>
        <begin position="1066"/>
        <end position="1075"/>
    </location>
</feature>
<evidence type="ECO:0000313" key="4">
    <source>
        <dbReference type="EMBL" id="NHN89848.1"/>
    </source>
</evidence>
<dbReference type="InterPro" id="IPR014862">
    <property type="entry name" value="TrwC"/>
</dbReference>
<organism evidence="4 5">
    <name type="scientific">Acetobacter conturbans</name>
    <dbReference type="NCBI Taxonomy" id="1737472"/>
    <lineage>
        <taxon>Bacteria</taxon>
        <taxon>Pseudomonadati</taxon>
        <taxon>Pseudomonadota</taxon>
        <taxon>Alphaproteobacteria</taxon>
        <taxon>Acetobacterales</taxon>
        <taxon>Acetobacteraceae</taxon>
        <taxon>Acetobacter</taxon>
    </lineage>
</organism>
<dbReference type="SUPFAM" id="SSF52540">
    <property type="entry name" value="P-loop containing nucleoside triphosphate hydrolases"/>
    <property type="match status" value="1"/>
</dbReference>
<dbReference type="EMBL" id="WOSY01000020">
    <property type="protein sequence ID" value="NHN89848.1"/>
    <property type="molecule type" value="Genomic_DNA"/>
</dbReference>
<dbReference type="InterPro" id="IPR027417">
    <property type="entry name" value="P-loop_NTPase"/>
</dbReference>
<dbReference type="SUPFAM" id="SSF55464">
    <property type="entry name" value="Origin of replication-binding domain, RBD-like"/>
    <property type="match status" value="1"/>
</dbReference>
<evidence type="ECO:0000313" key="5">
    <source>
        <dbReference type="Proteomes" id="UP000631653"/>
    </source>
</evidence>
<evidence type="ECO:0000256" key="1">
    <source>
        <dbReference type="SAM" id="MobiDB-lite"/>
    </source>
</evidence>
<dbReference type="InterPro" id="IPR006171">
    <property type="entry name" value="TOPRIM_dom"/>
</dbReference>
<dbReference type="Proteomes" id="UP000631653">
    <property type="component" value="Unassembled WGS sequence"/>
</dbReference>
<feature type="region of interest" description="Disordered" evidence="1">
    <location>
        <begin position="1448"/>
        <end position="1494"/>
    </location>
</feature>
<sequence length="1494" mass="163288">MLTFRKGTGSFKAGAAAMADHLLEQTLPDELASMADYYLHDVMRSTAGTAARPRHDMDVSVANVLKIDQTRSATRDEIVNLLCGKAADGSDLPGAWRNVKESTRDRITYTDFTFSAPKSLSVAMAFAPTDAEWAVLARAHRDAWQDAMSHVESIVGHARKGKGGSGGRIPGQIGWLSFDHYTSRPTVEIAMLDEQGRPATVIQTNNAAPGDMQTHTHVAVPNVVVCEDGTVGALDLLALHERVHEVGAFYQARLATRLREAGVEVELDNKTGTAKLTAIPDEIVDLFSKRTRGGEDSAREYAKETGTDWDSLTPEQKVAFLKGGAKATRVGKGDDMSDLAAWRAQAEAAGYVHQSVIRENADEVTPDERQKEAPAPASAEQLQAAYEAALPFVEEQFERRAVIGGSALRVAAARGLIATGTHTTADIDAVVNLMCENGVIQSGERTTLIVRDFEGDSEAENLSERRDSQKVTTQAHLNDEQTVIELAQKAAADKDGQLTISEIDRAVAFVSERDGLDFTNEHGRKQREVMNKLGMSGRLGIAIGVAGAGKTTLLRPLIEAWKAQGRTNIYGVALAHRQSDLLEDAGIDAEKTMAIDKFLYDYGEGKITLDRDSVLAVDELSQVGTAHIKRLLELREEHGFSIVGIGDDKQAQSISAGNSIRLFQRALGEDQVPVLDSTVRMKRARDRETSLIFRSGNAAEGIKRLREDGTALLVAGGRAEAIEATADKWVELKTANKDREDYQLTISAPTNRDARDIARAIRERRRSLGVLGADELTLNCTDRQGTEKYDITLARGDRLRLYRVTRASFGEGKAGVIGVNGSVVELVGVHKDGLILKNAKGVQGFVKWKSLKDFDNNKETDPFLLTYGDAITLDSIQSATSTAHMHVMPDGSSAVQSYKGYVGVSRAKETTFIIVSDGRERVEIMEKRALGSERPITEDDVWTNIAENLSRQPEKALAVDLLEKANEAEEDISASMSRSFQKVQQREADGAEPTNLHRRYQEKRDEKTVSEAADEIKEAVKRNTDAIKKVAGLIEGPEDTDIKRAAKKARKKKADDKKSKAKTAKGKSEKTKTDTDTPTTAKGAKPSREGKDARGPMYEQQKAERRPENRQSNPNFKARPRFSEAEVLAEFSDALRQAGLIVRGTPIMDGRRHRVDVEGEKRGRRSGMYIAHLDDYPAGYIHNHKTGEEIRWKASQPFTGQSEEERAALREKIERNRAAREAERLAREESVALKAAAIWRRAKPAMQHPYLAKKDVFSHGLRIDSRGNLLIPMRGPDGKLWNLQTITADGQKRFMKDGRKAGTSAPLGEIGSKGPIVVAEGYATAATMKEATGLPTVAAFDSGNLKSVVTSLKERNPERLIVVAGDNDHHLPRREVQPLPNVGMEKATEAAKAVDGVLLLPSFAPTDKGTDWNDFAAGNGKAAVRERAALLLQPLGATLGEQITKQPIPAAVDQAARDSARSRGRAHQQPRSSDRASERPTARPTQPRPKGPRA</sequence>
<dbReference type="InterPro" id="IPR034154">
    <property type="entry name" value="TOPRIM_DnaG/twinkle"/>
</dbReference>
<name>A0ABX0K5B7_9PROT</name>
<dbReference type="Pfam" id="PF13604">
    <property type="entry name" value="AAA_30"/>
    <property type="match status" value="1"/>
</dbReference>
<feature type="compositionally biased region" description="Basic and acidic residues" evidence="1">
    <location>
        <begin position="1472"/>
        <end position="1481"/>
    </location>
</feature>
<dbReference type="CDD" id="cd01029">
    <property type="entry name" value="TOPRIM_primases"/>
    <property type="match status" value="1"/>
</dbReference>
<evidence type="ECO:0000259" key="3">
    <source>
        <dbReference type="Pfam" id="PF13362"/>
    </source>
</evidence>
<feature type="domain" description="TrwC relaxase" evidence="2">
    <location>
        <begin position="59"/>
        <end position="348"/>
    </location>
</feature>
<feature type="compositionally biased region" description="Polar residues" evidence="1">
    <location>
        <begin position="974"/>
        <end position="983"/>
    </location>
</feature>
<feature type="domain" description="Toprim" evidence="3">
    <location>
        <begin position="1316"/>
        <end position="1421"/>
    </location>
</feature>
<protein>
    <submittedName>
        <fullName evidence="4">Relaxase domain-containing protein</fullName>
    </submittedName>
</protein>
<keyword evidence="5" id="KW-1185">Reference proteome</keyword>
<feature type="compositionally biased region" description="Basic and acidic residues" evidence="1">
    <location>
        <begin position="1002"/>
        <end position="1012"/>
    </location>
</feature>
<dbReference type="Pfam" id="PF08751">
    <property type="entry name" value="TrwC"/>
    <property type="match status" value="1"/>
</dbReference>
<proteinExistence type="predicted"/>
<reference evidence="4 5" key="1">
    <citation type="journal article" date="2020" name="Int. J. Syst. Evol. Microbiol.">
        <title>Novel acetic acid bacteria from cider fermentations: Acetobacter conturbans sp. nov. and Acetobacter fallax sp. nov.</title>
        <authorList>
            <person name="Sombolestani A.S."/>
            <person name="Cleenwerck I."/>
            <person name="Cnockaert M."/>
            <person name="Borremans W."/>
            <person name="Wieme A.D."/>
            <person name="De Vuyst L."/>
            <person name="Vandamme P."/>
        </authorList>
    </citation>
    <scope>NUCLEOTIDE SEQUENCE [LARGE SCALE GENOMIC DNA]</scope>
    <source>
        <strain evidence="4 5">LMG 1627</strain>
    </source>
</reference>
<feature type="region of interest" description="Disordered" evidence="1">
    <location>
        <begin position="970"/>
        <end position="1012"/>
    </location>
</feature>
<accession>A0ABX0K5B7</accession>
<comment type="caution">
    <text evidence="4">The sequence shown here is derived from an EMBL/GenBank/DDBJ whole genome shotgun (WGS) entry which is preliminary data.</text>
</comment>
<gene>
    <name evidence="4" type="ORF">GOB81_14670</name>
</gene>
<dbReference type="RefSeq" id="WP_173571148.1">
    <property type="nucleotide sequence ID" value="NZ_WOSY01000020.1"/>
</dbReference>
<dbReference type="NCBIfam" id="NF041492">
    <property type="entry name" value="MobF"/>
    <property type="match status" value="1"/>
</dbReference>
<evidence type="ECO:0000259" key="2">
    <source>
        <dbReference type="Pfam" id="PF08751"/>
    </source>
</evidence>
<feature type="region of interest" description="Disordered" evidence="1">
    <location>
        <begin position="1041"/>
        <end position="1121"/>
    </location>
</feature>
<dbReference type="Gene3D" id="3.40.50.300">
    <property type="entry name" value="P-loop containing nucleotide triphosphate hydrolases"/>
    <property type="match status" value="1"/>
</dbReference>